<dbReference type="CDD" id="cd05327">
    <property type="entry name" value="retinol-DH_like_SDR_c_like"/>
    <property type="match status" value="1"/>
</dbReference>
<keyword evidence="1" id="KW-0560">Oxidoreductase</keyword>
<dbReference type="PANTHER" id="PTHR43157:SF31">
    <property type="entry name" value="PHOSPHATIDYLINOSITOL-GLYCAN BIOSYNTHESIS CLASS F PROTEIN"/>
    <property type="match status" value="1"/>
</dbReference>
<dbReference type="PANTHER" id="PTHR43157">
    <property type="entry name" value="PHOSPHATIDYLINOSITOL-GLYCAN BIOSYNTHESIS CLASS F PROTEIN-RELATED"/>
    <property type="match status" value="1"/>
</dbReference>
<dbReference type="PRINTS" id="PR00081">
    <property type="entry name" value="GDHRDH"/>
</dbReference>
<dbReference type="InterPro" id="IPR002347">
    <property type="entry name" value="SDR_fam"/>
</dbReference>
<proteinExistence type="inferred from homology"/>
<dbReference type="PRINTS" id="PR00080">
    <property type="entry name" value="SDRFAMILY"/>
</dbReference>
<evidence type="ECO:0000256" key="2">
    <source>
        <dbReference type="RuleBase" id="RU000363"/>
    </source>
</evidence>
<evidence type="ECO:0000256" key="1">
    <source>
        <dbReference type="ARBA" id="ARBA00023002"/>
    </source>
</evidence>
<dbReference type="InterPro" id="IPR036291">
    <property type="entry name" value="NAD(P)-bd_dom_sf"/>
</dbReference>
<comment type="caution">
    <text evidence="3">The sequence shown here is derived from an EMBL/GenBank/DDBJ whole genome shotgun (WGS) entry which is preliminary data.</text>
</comment>
<dbReference type="Pfam" id="PF00106">
    <property type="entry name" value="adh_short"/>
    <property type="match status" value="1"/>
</dbReference>
<accession>A0ABU7KHJ3</accession>
<dbReference type="Proteomes" id="UP001356095">
    <property type="component" value="Unassembled WGS sequence"/>
</dbReference>
<sequence>MDTTAVTIPDLSGRTAVVTGANSGLGIETTRMLVAAGARVVMAVRDEAKGRAAADSVGGDTEVRHLDLADLASVREFAEQWEGDLHLLINNAGIMAVAQGTTKDGFELQFGTNHLGHFALTNLLLEHITGRVVTLSSGLHRRAPGIEFDDVNLERGYTPYRAYAQSKLANLLFTLELQRRLEEAGSPVLSTAAHPGYAATNLQSHGANPVSRAIALLGNRVVAQSAAHGALPTIFAATQDVPGAAYAGPKAMGGTRGAPALSSRSEAAWDGRAAKRLWALSEEMTDVAFPLKPLDRH</sequence>
<name>A0ABU7KHJ3_9ACTN</name>
<evidence type="ECO:0000313" key="3">
    <source>
        <dbReference type="EMBL" id="MEE2041685.1"/>
    </source>
</evidence>
<keyword evidence="4" id="KW-1185">Reference proteome</keyword>
<dbReference type="NCBIfam" id="NF004846">
    <property type="entry name" value="PRK06197.1"/>
    <property type="match status" value="1"/>
</dbReference>
<comment type="similarity">
    <text evidence="2">Belongs to the short-chain dehydrogenases/reductases (SDR) family.</text>
</comment>
<dbReference type="RefSeq" id="WP_330095438.1">
    <property type="nucleotide sequence ID" value="NZ_JAUZMY010000060.1"/>
</dbReference>
<dbReference type="EMBL" id="JAUZMY010000060">
    <property type="protein sequence ID" value="MEE2041685.1"/>
    <property type="molecule type" value="Genomic_DNA"/>
</dbReference>
<protein>
    <submittedName>
        <fullName evidence="3">Oxidoreductase</fullName>
    </submittedName>
</protein>
<reference evidence="3 4" key="1">
    <citation type="submission" date="2023-08" db="EMBL/GenBank/DDBJ databases">
        <authorList>
            <person name="Girao M."/>
            <person name="Carvalho M.F."/>
        </authorList>
    </citation>
    <scope>NUCLEOTIDE SEQUENCE [LARGE SCALE GENOMIC DNA]</scope>
    <source>
        <strain evidence="3 4">CT-R113</strain>
    </source>
</reference>
<dbReference type="Gene3D" id="3.40.50.720">
    <property type="entry name" value="NAD(P)-binding Rossmann-like Domain"/>
    <property type="match status" value="1"/>
</dbReference>
<dbReference type="SUPFAM" id="SSF51735">
    <property type="entry name" value="NAD(P)-binding Rossmann-fold domains"/>
    <property type="match status" value="1"/>
</dbReference>
<organism evidence="3 4">
    <name type="scientific">Nocardiopsis codii</name>
    <dbReference type="NCBI Taxonomy" id="3065942"/>
    <lineage>
        <taxon>Bacteria</taxon>
        <taxon>Bacillati</taxon>
        <taxon>Actinomycetota</taxon>
        <taxon>Actinomycetes</taxon>
        <taxon>Streptosporangiales</taxon>
        <taxon>Nocardiopsidaceae</taxon>
        <taxon>Nocardiopsis</taxon>
    </lineage>
</organism>
<gene>
    <name evidence="3" type="ORF">Q8791_31135</name>
</gene>
<evidence type="ECO:0000313" key="4">
    <source>
        <dbReference type="Proteomes" id="UP001356095"/>
    </source>
</evidence>